<dbReference type="InterPro" id="IPR036322">
    <property type="entry name" value="WD40_repeat_dom_sf"/>
</dbReference>
<sequence>MFNKHTDGVNCVEYSPFVVDDIKVGGNSNVICSGSLDNAIRFWDIRSNKKELSIIDGDDKEDNGIFCIKFVSLKKTEKDNENTSGDCDIYLCYGSRNGHIRGPVNAYLLSAEKFVDIYFTRSISIPQLIYSKLLTTTYRLILLLAVEKSKRKM</sequence>
<dbReference type="PROSITE" id="PS00678">
    <property type="entry name" value="WD_REPEATS_1"/>
    <property type="match status" value="1"/>
</dbReference>
<keyword evidence="2" id="KW-0677">Repeat</keyword>
<reference evidence="4 5" key="1">
    <citation type="journal article" date="2013" name="Curr. Biol.">
        <title>The Genome of the Foraminiferan Reticulomyxa filosa.</title>
        <authorList>
            <person name="Glockner G."/>
            <person name="Hulsmann N."/>
            <person name="Schleicher M."/>
            <person name="Noegel A.A."/>
            <person name="Eichinger L."/>
            <person name="Gallinger C."/>
            <person name="Pawlowski J."/>
            <person name="Sierra R."/>
            <person name="Euteneuer U."/>
            <person name="Pillet L."/>
            <person name="Moustafa A."/>
            <person name="Platzer M."/>
            <person name="Groth M."/>
            <person name="Szafranski K."/>
            <person name="Schliwa M."/>
        </authorList>
    </citation>
    <scope>NUCLEOTIDE SEQUENCE [LARGE SCALE GENOMIC DNA]</scope>
</reference>
<dbReference type="InterPro" id="IPR015943">
    <property type="entry name" value="WD40/YVTN_repeat-like_dom_sf"/>
</dbReference>
<proteinExistence type="predicted"/>
<organism evidence="4 5">
    <name type="scientific">Reticulomyxa filosa</name>
    <dbReference type="NCBI Taxonomy" id="46433"/>
    <lineage>
        <taxon>Eukaryota</taxon>
        <taxon>Sar</taxon>
        <taxon>Rhizaria</taxon>
        <taxon>Retaria</taxon>
        <taxon>Foraminifera</taxon>
        <taxon>Monothalamids</taxon>
        <taxon>Reticulomyxidae</taxon>
        <taxon>Reticulomyxa</taxon>
    </lineage>
</organism>
<comment type="caution">
    <text evidence="4">The sequence shown here is derived from an EMBL/GenBank/DDBJ whole genome shotgun (WGS) entry which is preliminary data.</text>
</comment>
<dbReference type="InterPro" id="IPR019775">
    <property type="entry name" value="WD40_repeat_CS"/>
</dbReference>
<dbReference type="Proteomes" id="UP000023152">
    <property type="component" value="Unassembled WGS sequence"/>
</dbReference>
<evidence type="ECO:0000256" key="3">
    <source>
        <dbReference type="PROSITE-ProRule" id="PRU00221"/>
    </source>
</evidence>
<feature type="repeat" description="WD" evidence="3">
    <location>
        <begin position="2"/>
        <end position="53"/>
    </location>
</feature>
<accession>X6LHH2</accession>
<evidence type="ECO:0000256" key="2">
    <source>
        <dbReference type="ARBA" id="ARBA00022737"/>
    </source>
</evidence>
<keyword evidence="1 3" id="KW-0853">WD repeat</keyword>
<gene>
    <name evidence="4" type="ORF">RFI_36066</name>
</gene>
<dbReference type="PROSITE" id="PS50082">
    <property type="entry name" value="WD_REPEATS_2"/>
    <property type="match status" value="1"/>
</dbReference>
<dbReference type="SUPFAM" id="SSF50978">
    <property type="entry name" value="WD40 repeat-like"/>
    <property type="match status" value="1"/>
</dbReference>
<dbReference type="AlphaFoldDB" id="X6LHH2"/>
<dbReference type="Gene3D" id="2.130.10.10">
    <property type="entry name" value="YVTN repeat-like/Quinoprotein amine dehydrogenase"/>
    <property type="match status" value="1"/>
</dbReference>
<evidence type="ECO:0000256" key="1">
    <source>
        <dbReference type="ARBA" id="ARBA00022574"/>
    </source>
</evidence>
<dbReference type="EMBL" id="ASPP01038474">
    <property type="protein sequence ID" value="ETO01373.1"/>
    <property type="molecule type" value="Genomic_DNA"/>
</dbReference>
<evidence type="ECO:0000313" key="4">
    <source>
        <dbReference type="EMBL" id="ETO01373.1"/>
    </source>
</evidence>
<evidence type="ECO:0000313" key="5">
    <source>
        <dbReference type="Proteomes" id="UP000023152"/>
    </source>
</evidence>
<dbReference type="InterPro" id="IPR001680">
    <property type="entry name" value="WD40_rpt"/>
</dbReference>
<protein>
    <submittedName>
        <fullName evidence="4">Uncharacterized protein</fullName>
    </submittedName>
</protein>
<name>X6LHH2_RETFI</name>
<keyword evidence="5" id="KW-1185">Reference proteome</keyword>